<keyword evidence="3" id="KW-1185">Reference proteome</keyword>
<feature type="transmembrane region" description="Helical" evidence="1">
    <location>
        <begin position="206"/>
        <end position="226"/>
    </location>
</feature>
<feature type="transmembrane region" description="Helical" evidence="1">
    <location>
        <begin position="143"/>
        <end position="170"/>
    </location>
</feature>
<accession>A0ABP3ZRJ4</accession>
<feature type="transmembrane region" description="Helical" evidence="1">
    <location>
        <begin position="450"/>
        <end position="474"/>
    </location>
</feature>
<evidence type="ECO:0000256" key="1">
    <source>
        <dbReference type="SAM" id="Phobius"/>
    </source>
</evidence>
<reference evidence="3" key="1">
    <citation type="journal article" date="2019" name="Int. J. Syst. Evol. Microbiol.">
        <title>The Global Catalogue of Microorganisms (GCM) 10K type strain sequencing project: providing services to taxonomists for standard genome sequencing and annotation.</title>
        <authorList>
            <consortium name="The Broad Institute Genomics Platform"/>
            <consortium name="The Broad Institute Genome Sequencing Center for Infectious Disease"/>
            <person name="Wu L."/>
            <person name="Ma J."/>
        </authorList>
    </citation>
    <scope>NUCLEOTIDE SEQUENCE [LARGE SCALE GENOMIC DNA]</scope>
    <source>
        <strain evidence="3">JCM 11136</strain>
    </source>
</reference>
<feature type="transmembrane region" description="Helical" evidence="1">
    <location>
        <begin position="353"/>
        <end position="376"/>
    </location>
</feature>
<feature type="transmembrane region" description="Helical" evidence="1">
    <location>
        <begin position="95"/>
        <end position="117"/>
    </location>
</feature>
<keyword evidence="1" id="KW-0472">Membrane</keyword>
<protein>
    <submittedName>
        <fullName evidence="2">Exporter of polyketide antibiotics</fullName>
    </submittedName>
</protein>
<evidence type="ECO:0000313" key="2">
    <source>
        <dbReference type="EMBL" id="GAA0926137.1"/>
    </source>
</evidence>
<feature type="transmembrane region" description="Helical" evidence="1">
    <location>
        <begin position="397"/>
        <end position="430"/>
    </location>
</feature>
<sequence>MTVTVSHRRSAVAAEGGALTGTGILLRLALRRDRIKLPAWTLGVSVMAAYFALVVPKLRPEADILEAGRALMELPLMQVFSGPLFGLDNADKSTFLMLAFVVEFQLLAAVVNILLVARHTRAEEQTGRAELVRAAVVGRHASLTAAFLVAVVTDVVMALLLTLTGVAVGLPAGSAALFGVGTAVFGLVFAGVTAVTVQLTRHSKAACGIASGVLFLVWTLRAVGAVQDVRGGWATWLTPMGWSLLTRVLDEERWWPLALSVLLTAVLLASAYRLSARRDLGAGLMPVRPGPARATARLRSPFALALRLQRASFYGWGIGLAVVGLLFGGLAGAMRVTGTAAGTGSGPDMVDGFLSLTVNFLSWLVSILMVMSVVRARNDEVRGLVTPLLATPTSRPAWLGSTLLVAALAAVGLLALSGLAAGVSAASALGDGGLVWEVAGMTLARAPESLVVLAVAAALFGLAPRILVGAWVVIGYGGVARFWGTNLPDWLLALSPFNHIPRMPVEDFRLMPLVTLSAAAVLLVLAALYGFRRRDLDSA</sequence>
<dbReference type="EMBL" id="BAAAHQ010000011">
    <property type="protein sequence ID" value="GAA0926137.1"/>
    <property type="molecule type" value="Genomic_DNA"/>
</dbReference>
<keyword evidence="1" id="KW-1133">Transmembrane helix</keyword>
<dbReference type="RefSeq" id="WP_343950251.1">
    <property type="nucleotide sequence ID" value="NZ_BAAAHQ010000011.1"/>
</dbReference>
<dbReference type="Proteomes" id="UP001501578">
    <property type="component" value="Unassembled WGS sequence"/>
</dbReference>
<comment type="caution">
    <text evidence="2">The sequence shown here is derived from an EMBL/GenBank/DDBJ whole genome shotgun (WGS) entry which is preliminary data.</text>
</comment>
<feature type="transmembrane region" description="Helical" evidence="1">
    <location>
        <begin position="313"/>
        <end position="333"/>
    </location>
</feature>
<feature type="transmembrane region" description="Helical" evidence="1">
    <location>
        <begin position="176"/>
        <end position="199"/>
    </location>
</feature>
<evidence type="ECO:0000313" key="3">
    <source>
        <dbReference type="Proteomes" id="UP001501578"/>
    </source>
</evidence>
<feature type="transmembrane region" description="Helical" evidence="1">
    <location>
        <begin position="254"/>
        <end position="275"/>
    </location>
</feature>
<keyword evidence="1" id="KW-0812">Transmembrane</keyword>
<gene>
    <name evidence="2" type="ORF">GCM10009560_27970</name>
</gene>
<feature type="transmembrane region" description="Helical" evidence="1">
    <location>
        <begin position="510"/>
        <end position="531"/>
    </location>
</feature>
<feature type="transmembrane region" description="Helical" evidence="1">
    <location>
        <begin position="37"/>
        <end position="55"/>
    </location>
</feature>
<organism evidence="2 3">
    <name type="scientific">Nonomuraea longicatena</name>
    <dbReference type="NCBI Taxonomy" id="83682"/>
    <lineage>
        <taxon>Bacteria</taxon>
        <taxon>Bacillati</taxon>
        <taxon>Actinomycetota</taxon>
        <taxon>Actinomycetes</taxon>
        <taxon>Streptosporangiales</taxon>
        <taxon>Streptosporangiaceae</taxon>
        <taxon>Nonomuraea</taxon>
    </lineage>
</organism>
<proteinExistence type="predicted"/>
<name>A0ABP3ZRJ4_9ACTN</name>